<dbReference type="GO" id="GO:0046656">
    <property type="term" value="P:folic acid biosynthetic process"/>
    <property type="evidence" value="ECO:0007669"/>
    <property type="project" value="UniProtKB-KW"/>
</dbReference>
<evidence type="ECO:0000256" key="4">
    <source>
        <dbReference type="ARBA" id="ARBA00022679"/>
    </source>
</evidence>
<dbReference type="Proteomes" id="UP000188246">
    <property type="component" value="Chromosome"/>
</dbReference>
<keyword evidence="10" id="KW-1185">Reference proteome</keyword>
<evidence type="ECO:0000313" key="10">
    <source>
        <dbReference type="Proteomes" id="UP000188246"/>
    </source>
</evidence>
<evidence type="ECO:0000256" key="6">
    <source>
        <dbReference type="ARBA" id="ARBA00022777"/>
    </source>
</evidence>
<dbReference type="UniPathway" id="UPA00077">
    <property type="reaction ID" value="UER00155"/>
</dbReference>
<keyword evidence="7" id="KW-0067">ATP-binding</keyword>
<keyword evidence="6 9" id="KW-0418">Kinase</keyword>
<dbReference type="Pfam" id="PF01288">
    <property type="entry name" value="HPPK"/>
    <property type="match status" value="1"/>
</dbReference>
<accession>A0A1Q2D456</accession>
<evidence type="ECO:0000256" key="2">
    <source>
        <dbReference type="ARBA" id="ARBA00005051"/>
    </source>
</evidence>
<dbReference type="EC" id="2.7.6.3" evidence="3"/>
<keyword evidence="5" id="KW-0547">Nucleotide-binding</keyword>
<dbReference type="KEGG" id="vpi:BW732_02245"/>
<evidence type="ECO:0000256" key="7">
    <source>
        <dbReference type="ARBA" id="ARBA00022840"/>
    </source>
</evidence>
<name>A0A1Q2D456_9ENTE</name>
<dbReference type="RefSeq" id="WP_077275262.1">
    <property type="nucleotide sequence ID" value="NZ_CP019609.1"/>
</dbReference>
<evidence type="ECO:0000256" key="5">
    <source>
        <dbReference type="ARBA" id="ARBA00022741"/>
    </source>
</evidence>
<dbReference type="PROSITE" id="PS00794">
    <property type="entry name" value="HPPK"/>
    <property type="match status" value="1"/>
</dbReference>
<dbReference type="GO" id="GO:0003848">
    <property type="term" value="F:2-amino-4-hydroxy-6-hydroxymethyldihydropteridine diphosphokinase activity"/>
    <property type="evidence" value="ECO:0007669"/>
    <property type="project" value="UniProtKB-EC"/>
</dbReference>
<dbReference type="AlphaFoldDB" id="A0A1Q2D456"/>
<dbReference type="GO" id="GO:0046654">
    <property type="term" value="P:tetrahydrofolate biosynthetic process"/>
    <property type="evidence" value="ECO:0007669"/>
    <property type="project" value="UniProtKB-UniPathway"/>
</dbReference>
<dbReference type="Gene3D" id="3.30.70.560">
    <property type="entry name" value="7,8-Dihydro-6-hydroxymethylpterin-pyrophosphokinase HPPK"/>
    <property type="match status" value="1"/>
</dbReference>
<dbReference type="STRING" id="633807.BW732_02245"/>
<evidence type="ECO:0000256" key="1">
    <source>
        <dbReference type="ARBA" id="ARBA00000198"/>
    </source>
</evidence>
<comment type="catalytic activity">
    <reaction evidence="1">
        <text>6-hydroxymethyl-7,8-dihydropterin + ATP = (7,8-dihydropterin-6-yl)methyl diphosphate + AMP + H(+)</text>
        <dbReference type="Rhea" id="RHEA:11412"/>
        <dbReference type="ChEBI" id="CHEBI:15378"/>
        <dbReference type="ChEBI" id="CHEBI:30616"/>
        <dbReference type="ChEBI" id="CHEBI:44841"/>
        <dbReference type="ChEBI" id="CHEBI:72950"/>
        <dbReference type="ChEBI" id="CHEBI:456215"/>
        <dbReference type="EC" id="2.7.6.3"/>
    </reaction>
</comment>
<gene>
    <name evidence="9" type="ORF">BW732_02245</name>
</gene>
<dbReference type="InterPro" id="IPR035907">
    <property type="entry name" value="Hppk_sf"/>
</dbReference>
<dbReference type="InterPro" id="IPR000550">
    <property type="entry name" value="Hppk"/>
</dbReference>
<evidence type="ECO:0000313" key="9">
    <source>
        <dbReference type="EMBL" id="AQP53166.1"/>
    </source>
</evidence>
<keyword evidence="8" id="KW-0289">Folate biosynthesis</keyword>
<evidence type="ECO:0000256" key="3">
    <source>
        <dbReference type="ARBA" id="ARBA00013253"/>
    </source>
</evidence>
<dbReference type="SUPFAM" id="SSF55083">
    <property type="entry name" value="6-hydroxymethyl-7,8-dihydropterin pyrophosphokinase, HPPK"/>
    <property type="match status" value="1"/>
</dbReference>
<keyword evidence="4" id="KW-0808">Transferase</keyword>
<reference evidence="9 10" key="1">
    <citation type="journal article" date="2010" name="Int. J. Syst. Evol. Microbiol.">
        <title>Vagococcus penaei sp. nov., isolated from spoilage microbiota of cooked shrimp (Penaeus vannamei).</title>
        <authorList>
            <person name="Jaffres E."/>
            <person name="Prevost H."/>
            <person name="Rossero A."/>
            <person name="Joffraud J.J."/>
            <person name="Dousset X."/>
        </authorList>
    </citation>
    <scope>NUCLEOTIDE SEQUENCE [LARGE SCALE GENOMIC DNA]</scope>
    <source>
        <strain evidence="9 10">CD276</strain>
    </source>
</reference>
<dbReference type="EMBL" id="CP019609">
    <property type="protein sequence ID" value="AQP53166.1"/>
    <property type="molecule type" value="Genomic_DNA"/>
</dbReference>
<organism evidence="9 10">
    <name type="scientific">Vagococcus penaei</name>
    <dbReference type="NCBI Taxonomy" id="633807"/>
    <lineage>
        <taxon>Bacteria</taxon>
        <taxon>Bacillati</taxon>
        <taxon>Bacillota</taxon>
        <taxon>Bacilli</taxon>
        <taxon>Lactobacillales</taxon>
        <taxon>Enterococcaceae</taxon>
        <taxon>Vagococcus</taxon>
    </lineage>
</organism>
<dbReference type="NCBIfam" id="TIGR01498">
    <property type="entry name" value="folK"/>
    <property type="match status" value="1"/>
</dbReference>
<comment type="pathway">
    <text evidence="2">Cofactor biosynthesis; tetrahydrofolate biosynthesis; 2-amino-4-hydroxy-6-hydroxymethyl-7,8-dihydropteridine diphosphate from 7,8-dihydroneopterin triphosphate: step 4/4.</text>
</comment>
<dbReference type="CDD" id="cd00483">
    <property type="entry name" value="HPPK"/>
    <property type="match status" value="1"/>
</dbReference>
<dbReference type="GO" id="GO:0016301">
    <property type="term" value="F:kinase activity"/>
    <property type="evidence" value="ECO:0007669"/>
    <property type="project" value="UniProtKB-KW"/>
</dbReference>
<proteinExistence type="predicted"/>
<sequence>MKAYLALGSNLDNRLDYLKQAVILLNAVPGIQVQKKAKIYETDPYGPVPQDNYLNSVIEITTDLSPDVLLEKIHVIEATLGRERTIRWGPRTIDIDILWISGVTLTTDRLIIPHKELTKRSFVLIPLQDIFSEEQLLGKTLETWITESGNADEVRKTDESW</sequence>
<dbReference type="PANTHER" id="PTHR43071">
    <property type="entry name" value="2-AMINO-4-HYDROXY-6-HYDROXYMETHYLDIHYDROPTERIDINE PYROPHOSPHOKINASE"/>
    <property type="match status" value="1"/>
</dbReference>
<dbReference type="PANTHER" id="PTHR43071:SF1">
    <property type="entry name" value="2-AMINO-4-HYDROXY-6-HYDROXYMETHYLDIHYDROPTERIDINE PYROPHOSPHOKINASE"/>
    <property type="match status" value="1"/>
</dbReference>
<evidence type="ECO:0000256" key="8">
    <source>
        <dbReference type="ARBA" id="ARBA00022909"/>
    </source>
</evidence>
<dbReference type="GO" id="GO:0005524">
    <property type="term" value="F:ATP binding"/>
    <property type="evidence" value="ECO:0007669"/>
    <property type="project" value="UniProtKB-KW"/>
</dbReference>
<dbReference type="OrthoDB" id="9808041at2"/>
<protein>
    <recommendedName>
        <fullName evidence="3">2-amino-4-hydroxy-6-hydroxymethyldihydropteridine diphosphokinase</fullName>
        <ecNumber evidence="3">2.7.6.3</ecNumber>
    </recommendedName>
</protein>